<dbReference type="Proteomes" id="UP000287651">
    <property type="component" value="Unassembled WGS sequence"/>
</dbReference>
<proteinExistence type="inferred from homology"/>
<accession>A0A426Z4M6</accession>
<feature type="compositionally biased region" description="Basic and acidic residues" evidence="3">
    <location>
        <begin position="73"/>
        <end position="87"/>
    </location>
</feature>
<reference evidence="4 5" key="1">
    <citation type="journal article" date="2014" name="Agronomy (Basel)">
        <title>A Draft Genome Sequence for Ensete ventricosum, the Drought-Tolerant Tree Against Hunger.</title>
        <authorList>
            <person name="Harrison J."/>
            <person name="Moore K.A."/>
            <person name="Paszkiewicz K."/>
            <person name="Jones T."/>
            <person name="Grant M."/>
            <person name="Ambacheew D."/>
            <person name="Muzemil S."/>
            <person name="Studholme D.J."/>
        </authorList>
    </citation>
    <scope>NUCLEOTIDE SEQUENCE [LARGE SCALE GENOMIC DNA]</scope>
</reference>
<comment type="similarity">
    <text evidence="1 2">Belongs to the glycosyl hydrolase 1 family.</text>
</comment>
<organism evidence="4 5">
    <name type="scientific">Ensete ventricosum</name>
    <name type="common">Abyssinian banana</name>
    <name type="synonym">Musa ensete</name>
    <dbReference type="NCBI Taxonomy" id="4639"/>
    <lineage>
        <taxon>Eukaryota</taxon>
        <taxon>Viridiplantae</taxon>
        <taxon>Streptophyta</taxon>
        <taxon>Embryophyta</taxon>
        <taxon>Tracheophyta</taxon>
        <taxon>Spermatophyta</taxon>
        <taxon>Magnoliopsida</taxon>
        <taxon>Liliopsida</taxon>
        <taxon>Zingiberales</taxon>
        <taxon>Musaceae</taxon>
        <taxon>Ensete</taxon>
    </lineage>
</organism>
<evidence type="ECO:0000256" key="3">
    <source>
        <dbReference type="SAM" id="MobiDB-lite"/>
    </source>
</evidence>
<feature type="compositionally biased region" description="Acidic residues" evidence="3">
    <location>
        <begin position="88"/>
        <end position="106"/>
    </location>
</feature>
<comment type="caution">
    <text evidence="4">The sequence shown here is derived from an EMBL/GenBank/DDBJ whole genome shotgun (WGS) entry which is preliminary data.</text>
</comment>
<evidence type="ECO:0000313" key="5">
    <source>
        <dbReference type="Proteomes" id="UP000287651"/>
    </source>
</evidence>
<dbReference type="Gene3D" id="3.20.20.80">
    <property type="entry name" value="Glycosidases"/>
    <property type="match status" value="1"/>
</dbReference>
<evidence type="ECO:0000256" key="2">
    <source>
        <dbReference type="RuleBase" id="RU003690"/>
    </source>
</evidence>
<dbReference type="InterPro" id="IPR001360">
    <property type="entry name" value="Glyco_hydro_1"/>
</dbReference>
<dbReference type="EMBL" id="AMZH03008457">
    <property type="protein sequence ID" value="RRT58918.1"/>
    <property type="molecule type" value="Genomic_DNA"/>
</dbReference>
<dbReference type="Pfam" id="PF00232">
    <property type="entry name" value="Glyco_hydro_1"/>
    <property type="match status" value="1"/>
</dbReference>
<dbReference type="GO" id="GO:0008422">
    <property type="term" value="F:beta-glucosidase activity"/>
    <property type="evidence" value="ECO:0007669"/>
    <property type="project" value="UniProtKB-ARBA"/>
</dbReference>
<dbReference type="GO" id="GO:0005975">
    <property type="term" value="P:carbohydrate metabolic process"/>
    <property type="evidence" value="ECO:0007669"/>
    <property type="project" value="InterPro"/>
</dbReference>
<evidence type="ECO:0008006" key="6">
    <source>
        <dbReference type="Google" id="ProtNLM"/>
    </source>
</evidence>
<dbReference type="PANTHER" id="PTHR10353">
    <property type="entry name" value="GLYCOSYL HYDROLASE"/>
    <property type="match status" value="1"/>
</dbReference>
<dbReference type="PRINTS" id="PR00131">
    <property type="entry name" value="GLHYDRLASE1"/>
</dbReference>
<evidence type="ECO:0000313" key="4">
    <source>
        <dbReference type="EMBL" id="RRT58918.1"/>
    </source>
</evidence>
<protein>
    <recommendedName>
        <fullName evidence="6">Beta-glucosidase</fullName>
    </recommendedName>
</protein>
<dbReference type="InterPro" id="IPR017853">
    <property type="entry name" value="GH"/>
</dbReference>
<gene>
    <name evidence="4" type="ORF">B296_00029204</name>
</gene>
<dbReference type="SUPFAM" id="SSF51445">
    <property type="entry name" value="(Trans)glycosidases"/>
    <property type="match status" value="1"/>
</dbReference>
<dbReference type="AlphaFoldDB" id="A0A426Z4M6"/>
<feature type="region of interest" description="Disordered" evidence="3">
    <location>
        <begin position="71"/>
        <end position="118"/>
    </location>
</feature>
<sequence length="118" mass="13562">MMMIGMDQPGNVTLQGGLWDAERINYYKSYITELKRAIDDGVTVIGYFAWSLLDNFEWRLGYTSRQRSWVNHGTERPIAGRDKKANDDGETEYDGEKKEEEEEEKGDEGNEKGGRVMS</sequence>
<dbReference type="PANTHER" id="PTHR10353:SF28">
    <property type="entry name" value="BETA-GLUCOSIDASE 44"/>
    <property type="match status" value="1"/>
</dbReference>
<evidence type="ECO:0000256" key="1">
    <source>
        <dbReference type="ARBA" id="ARBA00010838"/>
    </source>
</evidence>
<name>A0A426Z4M6_ENSVE</name>
<feature type="compositionally biased region" description="Basic and acidic residues" evidence="3">
    <location>
        <begin position="107"/>
        <end position="118"/>
    </location>
</feature>